<protein>
    <recommendedName>
        <fullName evidence="9">DDE Tnp4 domain-containing protein</fullName>
    </recommendedName>
</protein>
<evidence type="ECO:0000259" key="9">
    <source>
        <dbReference type="Pfam" id="PF13359"/>
    </source>
</evidence>
<name>A0ABN8N8B3_9CNID</name>
<keyword evidence="6" id="KW-0378">Hydrolase</keyword>
<dbReference type="Proteomes" id="UP001159405">
    <property type="component" value="Unassembled WGS sequence"/>
</dbReference>
<feature type="domain" description="DDE Tnp4" evidence="9">
    <location>
        <begin position="121"/>
        <end position="264"/>
    </location>
</feature>
<keyword evidence="4" id="KW-0540">Nuclease</keyword>
<keyword evidence="7" id="KW-0539">Nucleus</keyword>
<proteinExistence type="inferred from homology"/>
<sequence length="301" mass="34986">SINITVQQFFARRHRRRRFRLRYLQGLSALYLNLRARRQFARRPRRAWVFPRPQNWFQELLNNNALDHWWKENFRVSRDTFEYICQLVGPALQRQNTRMRDAIPVPKRVGASLWRLATGDHVPIKAPKINHEDYFNRKHFYSFLVQGIVDASGLYLSVATGFPGSLHDARMLRLTDVYWAAEDENILMEPTFDLGGTVVRPLIVGDTAYPNKTWLIRPFKDNGGLTRDQRNFNREVSKARIVSEHAFGMTKGRWRVLLKRLDEDNDSDDDDSDDDDDDDGGPPSQAAAAVLQALVQYVANQ</sequence>
<gene>
    <name evidence="10" type="ORF">PLOB_00000886</name>
</gene>
<dbReference type="EMBL" id="CALNXK010000010">
    <property type="protein sequence ID" value="CAH3042343.1"/>
    <property type="molecule type" value="Genomic_DNA"/>
</dbReference>
<evidence type="ECO:0000256" key="4">
    <source>
        <dbReference type="ARBA" id="ARBA00022722"/>
    </source>
</evidence>
<reference evidence="10 11" key="1">
    <citation type="submission" date="2022-05" db="EMBL/GenBank/DDBJ databases">
        <authorList>
            <consortium name="Genoscope - CEA"/>
            <person name="William W."/>
        </authorList>
    </citation>
    <scope>NUCLEOTIDE SEQUENCE [LARGE SCALE GENOMIC DNA]</scope>
</reference>
<keyword evidence="5" id="KW-0479">Metal-binding</keyword>
<accession>A0ABN8N8B3</accession>
<evidence type="ECO:0000256" key="2">
    <source>
        <dbReference type="ARBA" id="ARBA00004123"/>
    </source>
</evidence>
<evidence type="ECO:0000256" key="3">
    <source>
        <dbReference type="ARBA" id="ARBA00006958"/>
    </source>
</evidence>
<comment type="similarity">
    <text evidence="3">Belongs to the HARBI1 family.</text>
</comment>
<dbReference type="PANTHER" id="PTHR22930:SF85">
    <property type="entry name" value="GH03217P-RELATED"/>
    <property type="match status" value="1"/>
</dbReference>
<dbReference type="InterPro" id="IPR045249">
    <property type="entry name" value="HARBI1-like"/>
</dbReference>
<evidence type="ECO:0000256" key="1">
    <source>
        <dbReference type="ARBA" id="ARBA00001968"/>
    </source>
</evidence>
<feature type="region of interest" description="Disordered" evidence="8">
    <location>
        <begin position="262"/>
        <end position="286"/>
    </location>
</feature>
<keyword evidence="11" id="KW-1185">Reference proteome</keyword>
<evidence type="ECO:0000256" key="6">
    <source>
        <dbReference type="ARBA" id="ARBA00022801"/>
    </source>
</evidence>
<evidence type="ECO:0000256" key="7">
    <source>
        <dbReference type="ARBA" id="ARBA00023242"/>
    </source>
</evidence>
<evidence type="ECO:0000313" key="11">
    <source>
        <dbReference type="Proteomes" id="UP001159405"/>
    </source>
</evidence>
<evidence type="ECO:0000313" key="10">
    <source>
        <dbReference type="EMBL" id="CAH3042343.1"/>
    </source>
</evidence>
<comment type="cofactor">
    <cofactor evidence="1">
        <name>a divalent metal cation</name>
        <dbReference type="ChEBI" id="CHEBI:60240"/>
    </cofactor>
</comment>
<dbReference type="InterPro" id="IPR027806">
    <property type="entry name" value="HARBI1_dom"/>
</dbReference>
<comment type="caution">
    <text evidence="10">The sequence shown here is derived from an EMBL/GenBank/DDBJ whole genome shotgun (WGS) entry which is preliminary data.</text>
</comment>
<feature type="non-terminal residue" evidence="10">
    <location>
        <position position="1"/>
    </location>
</feature>
<evidence type="ECO:0000256" key="5">
    <source>
        <dbReference type="ARBA" id="ARBA00022723"/>
    </source>
</evidence>
<dbReference type="PANTHER" id="PTHR22930">
    <property type="match status" value="1"/>
</dbReference>
<organism evidence="10 11">
    <name type="scientific">Porites lobata</name>
    <dbReference type="NCBI Taxonomy" id="104759"/>
    <lineage>
        <taxon>Eukaryota</taxon>
        <taxon>Metazoa</taxon>
        <taxon>Cnidaria</taxon>
        <taxon>Anthozoa</taxon>
        <taxon>Hexacorallia</taxon>
        <taxon>Scleractinia</taxon>
        <taxon>Fungiina</taxon>
        <taxon>Poritidae</taxon>
        <taxon>Porites</taxon>
    </lineage>
</organism>
<dbReference type="Pfam" id="PF13359">
    <property type="entry name" value="DDE_Tnp_4"/>
    <property type="match status" value="1"/>
</dbReference>
<feature type="compositionally biased region" description="Acidic residues" evidence="8">
    <location>
        <begin position="263"/>
        <end position="280"/>
    </location>
</feature>
<evidence type="ECO:0000256" key="8">
    <source>
        <dbReference type="SAM" id="MobiDB-lite"/>
    </source>
</evidence>
<comment type="subcellular location">
    <subcellularLocation>
        <location evidence="2">Nucleus</location>
    </subcellularLocation>
</comment>